<protein>
    <submittedName>
        <fullName evidence="8">Paraquat-inducible membrane protein A</fullName>
    </submittedName>
</protein>
<evidence type="ECO:0000256" key="7">
    <source>
        <dbReference type="SAM" id="Phobius"/>
    </source>
</evidence>
<proteinExistence type="predicted"/>
<evidence type="ECO:0000256" key="1">
    <source>
        <dbReference type="ARBA" id="ARBA00004533"/>
    </source>
</evidence>
<evidence type="ECO:0000256" key="3">
    <source>
        <dbReference type="ARBA" id="ARBA00022519"/>
    </source>
</evidence>
<dbReference type="InterPro" id="IPR051800">
    <property type="entry name" value="PqiA-PqiB_transport"/>
</dbReference>
<dbReference type="InterPro" id="IPR007498">
    <property type="entry name" value="PqiA-like"/>
</dbReference>
<keyword evidence="3" id="KW-0997">Cell inner membrane</keyword>
<feature type="transmembrane region" description="Helical" evidence="7">
    <location>
        <begin position="232"/>
        <end position="252"/>
    </location>
</feature>
<gene>
    <name evidence="8" type="ORF">DOFOFD_04685</name>
</gene>
<keyword evidence="6 7" id="KW-0472">Membrane</keyword>
<accession>A0ABU7U245</accession>
<feature type="transmembrane region" description="Helical" evidence="7">
    <location>
        <begin position="469"/>
        <end position="488"/>
    </location>
</feature>
<feature type="transmembrane region" description="Helical" evidence="7">
    <location>
        <begin position="113"/>
        <end position="136"/>
    </location>
</feature>
<sequence length="544" mass="60300">MMIRVKRFDDRIYSLLWRFGRGRHGQAMLRAAQHHFGAERVNRFGRFLHACLTPAHLRHDPAGALRAMSVVHGLHECPTCGLFQTLPEVALGQVAYCRRCDEALVRRRRTSPLATPIAFCMTSFALYIALLCSNLMTLDAKGRVNTISILTGVYQLAKQGYGEIGAIVAVTTFIMPGIVIVLMGIVLYGASRVAGTDWTAHILKWYRRLREWAMIEVYILGVFVAYTKLVDLALVDLQPGVFLVAAIMITMATTDSTLDTERVWDAQKMGMNDRAFRTESGRLRCIDVTTDLTPPHDQMASCLTCGLVIASSEPVAPTHAFGRCPRCAASISRRKANALSNATSLLIAGVLAYIPANLFPVMTFMKVGQRDTSTIIHGAIELWQSNLVPLSLLVIFASICVPVLKIVGLGAMVFSAATGRRKHLKGLTKLYRVIDFIGRWSMIDVFMISILVAVVRFGFLANVRAEPGVVFFTFVVIATIFAVHSFDIRCLWDGAGRNGAELARNVRVRRAYLSFSYWRNRAHMKGARRIKAEAQAGDLESEKA</sequence>
<dbReference type="Pfam" id="PF04403">
    <property type="entry name" value="PqiA"/>
    <property type="match status" value="2"/>
</dbReference>
<feature type="transmembrane region" description="Helical" evidence="7">
    <location>
        <begin position="436"/>
        <end position="457"/>
    </location>
</feature>
<evidence type="ECO:0000256" key="2">
    <source>
        <dbReference type="ARBA" id="ARBA00022475"/>
    </source>
</evidence>
<organism evidence="8 9">
    <name type="scientific">Sorlinia euscelidii</name>
    <dbReference type="NCBI Taxonomy" id="3081148"/>
    <lineage>
        <taxon>Bacteria</taxon>
        <taxon>Pseudomonadati</taxon>
        <taxon>Pseudomonadota</taxon>
        <taxon>Alphaproteobacteria</taxon>
        <taxon>Acetobacterales</taxon>
        <taxon>Acetobacteraceae</taxon>
        <taxon>Sorlinia</taxon>
    </lineage>
</organism>
<evidence type="ECO:0000256" key="4">
    <source>
        <dbReference type="ARBA" id="ARBA00022692"/>
    </source>
</evidence>
<dbReference type="PANTHER" id="PTHR30462">
    <property type="entry name" value="INTERMEMBRANE TRANSPORT PROTEIN PQIB-RELATED"/>
    <property type="match status" value="1"/>
</dbReference>
<feature type="transmembrane region" description="Helical" evidence="7">
    <location>
        <begin position="392"/>
        <end position="415"/>
    </location>
</feature>
<comment type="caution">
    <text evidence="8">The sequence shown here is derived from an EMBL/GenBank/DDBJ whole genome shotgun (WGS) entry which is preliminary data.</text>
</comment>
<keyword evidence="9" id="KW-1185">Reference proteome</keyword>
<evidence type="ECO:0000256" key="6">
    <source>
        <dbReference type="ARBA" id="ARBA00023136"/>
    </source>
</evidence>
<feature type="transmembrane region" description="Helical" evidence="7">
    <location>
        <begin position="338"/>
        <end position="356"/>
    </location>
</feature>
<name>A0ABU7U245_9PROT</name>
<keyword evidence="5 7" id="KW-1133">Transmembrane helix</keyword>
<evidence type="ECO:0000313" key="9">
    <source>
        <dbReference type="Proteomes" id="UP001312908"/>
    </source>
</evidence>
<evidence type="ECO:0000313" key="8">
    <source>
        <dbReference type="EMBL" id="MEE8658303.1"/>
    </source>
</evidence>
<evidence type="ECO:0000256" key="5">
    <source>
        <dbReference type="ARBA" id="ARBA00022989"/>
    </source>
</evidence>
<keyword evidence="2" id="KW-1003">Cell membrane</keyword>
<feature type="transmembrane region" description="Helical" evidence="7">
    <location>
        <begin position="209"/>
        <end position="226"/>
    </location>
</feature>
<reference evidence="8 9" key="1">
    <citation type="submission" date="2023-10" db="EMBL/GenBank/DDBJ databases">
        <title>Sorlinia euscelidii gen. nov., sp. nov., an acetic acid bacteria isolated from the gut of Euscelidius variegatus emitter.</title>
        <authorList>
            <person name="Michoud G."/>
            <person name="Marasco R."/>
            <person name="Seferji K."/>
            <person name="Gonella E."/>
            <person name="Garuglieri E."/>
            <person name="Alma A."/>
            <person name="Mapelli F."/>
            <person name="Borin S."/>
            <person name="Daffonchio D."/>
            <person name="Crotti E."/>
        </authorList>
    </citation>
    <scope>NUCLEOTIDE SEQUENCE [LARGE SCALE GENOMIC DNA]</scope>
    <source>
        <strain evidence="8 9">EV16P</strain>
    </source>
</reference>
<keyword evidence="4 7" id="KW-0812">Transmembrane</keyword>
<dbReference type="Proteomes" id="UP001312908">
    <property type="component" value="Unassembled WGS sequence"/>
</dbReference>
<dbReference type="EMBL" id="JAWJZY010000002">
    <property type="protein sequence ID" value="MEE8658303.1"/>
    <property type="molecule type" value="Genomic_DNA"/>
</dbReference>
<feature type="transmembrane region" description="Helical" evidence="7">
    <location>
        <begin position="164"/>
        <end position="188"/>
    </location>
</feature>
<dbReference type="PANTHER" id="PTHR30462:SF3">
    <property type="entry name" value="INTERMEMBRANE TRANSPORT PROTEIN PQIA"/>
    <property type="match status" value="1"/>
</dbReference>
<comment type="subcellular location">
    <subcellularLocation>
        <location evidence="1">Cell inner membrane</location>
    </subcellularLocation>
</comment>